<reference evidence="6 7" key="1">
    <citation type="submission" date="2021-01" db="EMBL/GenBank/DDBJ databases">
        <title>Whole genome shotgun sequence of Actinoplanes palleronii NBRC 14916.</title>
        <authorList>
            <person name="Komaki H."/>
            <person name="Tamura T."/>
        </authorList>
    </citation>
    <scope>NUCLEOTIDE SEQUENCE [LARGE SCALE GENOMIC DNA]</scope>
    <source>
        <strain evidence="6 7">NBRC 14916</strain>
    </source>
</reference>
<keyword evidence="1" id="KW-0805">Transcription regulation</keyword>
<gene>
    <name evidence="6" type="ORF">Apa02nite_084650</name>
</gene>
<dbReference type="EMBL" id="BOMS01000143">
    <property type="protein sequence ID" value="GIE72357.1"/>
    <property type="molecule type" value="Genomic_DNA"/>
</dbReference>
<dbReference type="PANTHER" id="PTHR30055:SF234">
    <property type="entry name" value="HTH-TYPE TRANSCRIPTIONAL REGULATOR BETI"/>
    <property type="match status" value="1"/>
</dbReference>
<evidence type="ECO:0000259" key="5">
    <source>
        <dbReference type="PROSITE" id="PS50977"/>
    </source>
</evidence>
<dbReference type="Proteomes" id="UP000624709">
    <property type="component" value="Unassembled WGS sequence"/>
</dbReference>
<dbReference type="InterPro" id="IPR009057">
    <property type="entry name" value="Homeodomain-like_sf"/>
</dbReference>
<name>A0ABQ4BP20_9ACTN</name>
<evidence type="ECO:0000313" key="7">
    <source>
        <dbReference type="Proteomes" id="UP000624709"/>
    </source>
</evidence>
<dbReference type="Gene3D" id="1.10.357.10">
    <property type="entry name" value="Tetracycline Repressor, domain 2"/>
    <property type="match status" value="1"/>
</dbReference>
<dbReference type="InterPro" id="IPR050109">
    <property type="entry name" value="HTH-type_TetR-like_transc_reg"/>
</dbReference>
<dbReference type="InterPro" id="IPR036271">
    <property type="entry name" value="Tet_transcr_reg_TetR-rel_C_sf"/>
</dbReference>
<dbReference type="PROSITE" id="PS50977">
    <property type="entry name" value="HTH_TETR_2"/>
    <property type="match status" value="1"/>
</dbReference>
<proteinExistence type="predicted"/>
<evidence type="ECO:0000313" key="6">
    <source>
        <dbReference type="EMBL" id="GIE72357.1"/>
    </source>
</evidence>
<dbReference type="PANTHER" id="PTHR30055">
    <property type="entry name" value="HTH-TYPE TRANSCRIPTIONAL REGULATOR RUTR"/>
    <property type="match status" value="1"/>
</dbReference>
<comment type="caution">
    <text evidence="6">The sequence shown here is derived from an EMBL/GenBank/DDBJ whole genome shotgun (WGS) entry which is preliminary data.</text>
</comment>
<feature type="DNA-binding region" description="H-T-H motif" evidence="4">
    <location>
        <begin position="32"/>
        <end position="51"/>
    </location>
</feature>
<keyword evidence="2 4" id="KW-0238">DNA-binding</keyword>
<evidence type="ECO:0000256" key="3">
    <source>
        <dbReference type="ARBA" id="ARBA00023163"/>
    </source>
</evidence>
<keyword evidence="7" id="KW-1185">Reference proteome</keyword>
<dbReference type="SUPFAM" id="SSF46689">
    <property type="entry name" value="Homeodomain-like"/>
    <property type="match status" value="1"/>
</dbReference>
<organism evidence="6 7">
    <name type="scientific">Actinoplanes palleronii</name>
    <dbReference type="NCBI Taxonomy" id="113570"/>
    <lineage>
        <taxon>Bacteria</taxon>
        <taxon>Bacillati</taxon>
        <taxon>Actinomycetota</taxon>
        <taxon>Actinomycetes</taxon>
        <taxon>Micromonosporales</taxon>
        <taxon>Micromonosporaceae</taxon>
        <taxon>Actinoplanes</taxon>
    </lineage>
</organism>
<dbReference type="SUPFAM" id="SSF48498">
    <property type="entry name" value="Tetracyclin repressor-like, C-terminal domain"/>
    <property type="match status" value="1"/>
</dbReference>
<dbReference type="Pfam" id="PF00440">
    <property type="entry name" value="TetR_N"/>
    <property type="match status" value="1"/>
</dbReference>
<dbReference type="RefSeq" id="WP_239164934.1">
    <property type="nucleotide sequence ID" value="NZ_BAAATY010000052.1"/>
</dbReference>
<dbReference type="InterPro" id="IPR025996">
    <property type="entry name" value="MT1864/Rv1816-like_C"/>
</dbReference>
<sequence>MVSRVESAAATRRALLGAAAELLDEGGPEAVTLREVGARAGVSRGAPYRHFADKENLLIAVGAQAWAGLGERTGELRTDAELPVAAKLRGALLALIEIGRTQPHLYKVMFSNPPGDPAALARAAQHSQTEFLAIVAALVGEEAARRYGALLISSANGIAGLEVSGQLADEKWGGVTAEDLVDTLVDMVARD</sequence>
<keyword evidence="3" id="KW-0804">Transcription</keyword>
<dbReference type="Pfam" id="PF13305">
    <property type="entry name" value="TetR_C_33"/>
    <property type="match status" value="1"/>
</dbReference>
<feature type="domain" description="HTH tetR-type" evidence="5">
    <location>
        <begin position="9"/>
        <end position="69"/>
    </location>
</feature>
<evidence type="ECO:0000256" key="2">
    <source>
        <dbReference type="ARBA" id="ARBA00023125"/>
    </source>
</evidence>
<evidence type="ECO:0000256" key="1">
    <source>
        <dbReference type="ARBA" id="ARBA00023015"/>
    </source>
</evidence>
<dbReference type="InterPro" id="IPR001647">
    <property type="entry name" value="HTH_TetR"/>
</dbReference>
<evidence type="ECO:0000256" key="4">
    <source>
        <dbReference type="PROSITE-ProRule" id="PRU00335"/>
    </source>
</evidence>
<protein>
    <submittedName>
        <fullName evidence="6">TetR family transcriptional regulator</fullName>
    </submittedName>
</protein>
<accession>A0ABQ4BP20</accession>
<dbReference type="PRINTS" id="PR00455">
    <property type="entry name" value="HTHTETR"/>
</dbReference>